<keyword evidence="2" id="KW-1185">Reference proteome</keyword>
<protein>
    <submittedName>
        <fullName evidence="1">Uncharacterized protein</fullName>
    </submittedName>
</protein>
<gene>
    <name evidence="1" type="ORF">SAMN02745176_03556</name>
</gene>
<dbReference type="EMBL" id="FQZS01000059">
    <property type="protein sequence ID" value="SHJ43731.1"/>
    <property type="molecule type" value="Genomic_DNA"/>
</dbReference>
<reference evidence="1 2" key="1">
    <citation type="submission" date="2016-11" db="EMBL/GenBank/DDBJ databases">
        <authorList>
            <person name="Jaros S."/>
            <person name="Januszkiewicz K."/>
            <person name="Wedrychowicz H."/>
        </authorList>
    </citation>
    <scope>NUCLEOTIDE SEQUENCE [LARGE SCALE GENOMIC DNA]</scope>
    <source>
        <strain evidence="1 2">DSM 19022</strain>
    </source>
</reference>
<evidence type="ECO:0000313" key="2">
    <source>
        <dbReference type="Proteomes" id="UP000184442"/>
    </source>
</evidence>
<sequence length="51" mass="5945">MKESNRQACNEKPVYIENSVSMDSNEYKKLIISCLNMPLKSLKIKELQVKK</sequence>
<proteinExistence type="predicted"/>
<dbReference type="AlphaFoldDB" id="A0A1M6JAL0"/>
<dbReference type="STRING" id="1122184.SAMN02745176_03556"/>
<name>A0A1M6JAL0_9FIRM</name>
<accession>A0A1M6JAL0</accession>
<organism evidence="1 2">
    <name type="scientific">Lutispora thermophila DSM 19022</name>
    <dbReference type="NCBI Taxonomy" id="1122184"/>
    <lineage>
        <taxon>Bacteria</taxon>
        <taxon>Bacillati</taxon>
        <taxon>Bacillota</taxon>
        <taxon>Clostridia</taxon>
        <taxon>Lutisporales</taxon>
        <taxon>Lutisporaceae</taxon>
        <taxon>Lutispora</taxon>
    </lineage>
</organism>
<evidence type="ECO:0000313" key="1">
    <source>
        <dbReference type="EMBL" id="SHJ43731.1"/>
    </source>
</evidence>
<dbReference type="Proteomes" id="UP000184442">
    <property type="component" value="Unassembled WGS sequence"/>
</dbReference>